<evidence type="ECO:0000313" key="4">
    <source>
        <dbReference type="EMBL" id="SKA30528.1"/>
    </source>
</evidence>
<feature type="transmembrane region" description="Helical" evidence="1">
    <location>
        <begin position="122"/>
        <end position="140"/>
    </location>
</feature>
<dbReference type="Pfam" id="PF00892">
    <property type="entry name" value="EamA"/>
    <property type="match status" value="1"/>
</dbReference>
<dbReference type="Gene3D" id="1.10.3730.20">
    <property type="match status" value="1"/>
</dbReference>
<accession>A0A1T4SRJ6</accession>
<keyword evidence="1" id="KW-1133">Transmembrane helix</keyword>
<keyword evidence="2" id="KW-0732">Signal</keyword>
<feature type="chain" id="PRO_5013001630" evidence="2">
    <location>
        <begin position="21"/>
        <end position="295"/>
    </location>
</feature>
<evidence type="ECO:0000256" key="2">
    <source>
        <dbReference type="SAM" id="SignalP"/>
    </source>
</evidence>
<dbReference type="SUPFAM" id="SSF103481">
    <property type="entry name" value="Multidrug resistance efflux transporter EmrE"/>
    <property type="match status" value="2"/>
</dbReference>
<organism evidence="4 5">
    <name type="scientific">Consotaella salsifontis</name>
    <dbReference type="NCBI Taxonomy" id="1365950"/>
    <lineage>
        <taxon>Bacteria</taxon>
        <taxon>Pseudomonadati</taxon>
        <taxon>Pseudomonadota</taxon>
        <taxon>Alphaproteobacteria</taxon>
        <taxon>Hyphomicrobiales</taxon>
        <taxon>Aurantimonadaceae</taxon>
        <taxon>Consotaella</taxon>
    </lineage>
</organism>
<evidence type="ECO:0000256" key="1">
    <source>
        <dbReference type="SAM" id="Phobius"/>
    </source>
</evidence>
<feature type="domain" description="EamA" evidence="3">
    <location>
        <begin position="3"/>
        <end position="136"/>
    </location>
</feature>
<reference evidence="4 5" key="1">
    <citation type="submission" date="2017-02" db="EMBL/GenBank/DDBJ databases">
        <authorList>
            <person name="Peterson S.W."/>
        </authorList>
    </citation>
    <scope>NUCLEOTIDE SEQUENCE [LARGE SCALE GENOMIC DNA]</scope>
    <source>
        <strain evidence="4 5">USBA 369</strain>
    </source>
</reference>
<dbReference type="OrthoDB" id="7818056at2"/>
<evidence type="ECO:0000259" key="3">
    <source>
        <dbReference type="Pfam" id="PF00892"/>
    </source>
</evidence>
<feature type="transmembrane region" description="Helical" evidence="1">
    <location>
        <begin position="30"/>
        <end position="48"/>
    </location>
</feature>
<dbReference type="AlphaFoldDB" id="A0A1T4SRJ6"/>
<feature type="transmembrane region" description="Helical" evidence="1">
    <location>
        <begin position="203"/>
        <end position="221"/>
    </location>
</feature>
<protein>
    <submittedName>
        <fullName evidence="4">EamA domain-containing membrane protein RarD</fullName>
    </submittedName>
</protein>
<feature type="transmembrane region" description="Helical" evidence="1">
    <location>
        <begin position="233"/>
        <end position="252"/>
    </location>
</feature>
<dbReference type="InterPro" id="IPR000620">
    <property type="entry name" value="EamA_dom"/>
</dbReference>
<feature type="transmembrane region" description="Helical" evidence="1">
    <location>
        <begin position="258"/>
        <end position="276"/>
    </location>
</feature>
<dbReference type="InterPro" id="IPR037185">
    <property type="entry name" value="EmrE-like"/>
</dbReference>
<keyword evidence="1" id="KW-0472">Membrane</keyword>
<feature type="signal peptide" evidence="2">
    <location>
        <begin position="1"/>
        <end position="20"/>
    </location>
</feature>
<feature type="transmembrane region" description="Helical" evidence="1">
    <location>
        <begin position="68"/>
        <end position="86"/>
    </location>
</feature>
<dbReference type="PANTHER" id="PTHR22911:SF135">
    <property type="entry name" value="BLR4310 PROTEIN"/>
    <property type="match status" value="1"/>
</dbReference>
<dbReference type="EMBL" id="FUXL01000013">
    <property type="protein sequence ID" value="SKA30528.1"/>
    <property type="molecule type" value="Genomic_DNA"/>
</dbReference>
<dbReference type="STRING" id="1365950.SAMN05428963_11325"/>
<feature type="transmembrane region" description="Helical" evidence="1">
    <location>
        <begin position="174"/>
        <end position="197"/>
    </location>
</feature>
<evidence type="ECO:0000313" key="5">
    <source>
        <dbReference type="Proteomes" id="UP000190135"/>
    </source>
</evidence>
<sequence length="295" mass="31689">MQFGVLLAFLAYFSFSCSDAAVKALGGSMTVFQIGFFTSLIALFPVLFAKRAGETWRELLVPRRPRLVLLRMVCGTSSGILGIYAFTHLPLAEAYALIFLIPFFVTVLSRLVLKEEIGWRRWIAVAIGLAGVLLVVRPGFNEILPAHFAALGVAAFGAITIIVLRVLGPSERRVTLMGSVIVAAIATNGALMIPTFSPPSLNVVPILVLGGLMSGIGQLLLVTAARLTPANRIAPTQYGQIVWATLLGAGLFGELPDFLAVVGMGLVGASGLFTFVREEKRAGWSRRTPVVRHRQ</sequence>
<keyword evidence="5" id="KW-1185">Reference proteome</keyword>
<dbReference type="PANTHER" id="PTHR22911">
    <property type="entry name" value="ACYL-MALONYL CONDENSING ENZYME-RELATED"/>
    <property type="match status" value="1"/>
</dbReference>
<keyword evidence="1" id="KW-0812">Transmembrane</keyword>
<name>A0A1T4SRJ6_9HYPH</name>
<gene>
    <name evidence="4" type="ORF">SAMN05428963_11325</name>
</gene>
<dbReference type="Proteomes" id="UP000190135">
    <property type="component" value="Unassembled WGS sequence"/>
</dbReference>
<feature type="transmembrane region" description="Helical" evidence="1">
    <location>
        <begin position="92"/>
        <end position="113"/>
    </location>
</feature>
<dbReference type="GO" id="GO:0016020">
    <property type="term" value="C:membrane"/>
    <property type="evidence" value="ECO:0007669"/>
    <property type="project" value="InterPro"/>
</dbReference>
<dbReference type="RefSeq" id="WP_078709530.1">
    <property type="nucleotide sequence ID" value="NZ_FUXL01000013.1"/>
</dbReference>
<feature type="transmembrane region" description="Helical" evidence="1">
    <location>
        <begin position="146"/>
        <end position="167"/>
    </location>
</feature>
<proteinExistence type="predicted"/>